<dbReference type="GO" id="GO:0006508">
    <property type="term" value="P:proteolysis"/>
    <property type="evidence" value="ECO:0007669"/>
    <property type="project" value="UniProtKB-KW"/>
</dbReference>
<keyword evidence="5" id="KW-0378">Hydrolase</keyword>
<sequence length="455" mass="49156">MLGLPAAAEAPVTHFTLDNGMEGVVIEDHRAPVVTHMVWYRIGSADEQPGKSGIAHFLEHLMFKGTDTIPEGAFSKIVAANGGQDNAFTSYDYTGYFQNIAADRLDVVMKMEADRMRNLVLSDAVVNPERDVILEERNSRVENNPSALFGEQMDAAQFMNHHYGIPVIGWRHEMEGLTREDALAFYHRYYAPNNAILVVAGDVDPAKVEEMAKEIYGPVAPTPDLAPRARPQEPPQRAPRHLTYEDPRVGQPYVMRTYLSPERNPGDQKTAAALTVLAELLGGSGLTSVMGQELQLKQKIALASGASYQGLSIDPNTFTVYVVPVPGVSLADAEAAMDKVIADFLQNGPDPDDLARIREQVRASEIYALDSQSGLARRYGSALAVGLTVEDVAAWPDLLQEVTADDVMAAAREVFNPLNSVTGWLKAPDPAPGAPEGVAPAAATDLPAATGEVTQ</sequence>
<comment type="cofactor">
    <cofactor evidence="1">
        <name>Zn(2+)</name>
        <dbReference type="ChEBI" id="CHEBI:29105"/>
    </cofactor>
</comment>
<protein>
    <submittedName>
        <fullName evidence="12">Insulinase family protein</fullName>
    </submittedName>
</protein>
<dbReference type="InterPro" id="IPR011765">
    <property type="entry name" value="Pept_M16_N"/>
</dbReference>
<dbReference type="Pfam" id="PF05193">
    <property type="entry name" value="Peptidase_M16_C"/>
    <property type="match status" value="1"/>
</dbReference>
<proteinExistence type="inferred from homology"/>
<evidence type="ECO:0000256" key="3">
    <source>
        <dbReference type="ARBA" id="ARBA00022670"/>
    </source>
</evidence>
<comment type="similarity">
    <text evidence="2 8">Belongs to the peptidase M16 family.</text>
</comment>
<dbReference type="RefSeq" id="WP_138572559.1">
    <property type="nucleotide sequence ID" value="NZ_CP040818.1"/>
</dbReference>
<evidence type="ECO:0000259" key="10">
    <source>
        <dbReference type="Pfam" id="PF00675"/>
    </source>
</evidence>
<keyword evidence="7" id="KW-0482">Metalloprotease</keyword>
<dbReference type="EMBL" id="CP040818">
    <property type="protein sequence ID" value="QDL93648.1"/>
    <property type="molecule type" value="Genomic_DNA"/>
</dbReference>
<dbReference type="GO" id="GO:0046872">
    <property type="term" value="F:metal ion binding"/>
    <property type="evidence" value="ECO:0007669"/>
    <property type="project" value="UniProtKB-KW"/>
</dbReference>
<dbReference type="InterPro" id="IPR001431">
    <property type="entry name" value="Pept_M16_Zn_BS"/>
</dbReference>
<evidence type="ECO:0000256" key="9">
    <source>
        <dbReference type="SAM" id="MobiDB-lite"/>
    </source>
</evidence>
<evidence type="ECO:0000259" key="11">
    <source>
        <dbReference type="Pfam" id="PF05193"/>
    </source>
</evidence>
<accession>A0A5B8FIZ2</accession>
<dbReference type="PANTHER" id="PTHR43690">
    <property type="entry name" value="NARDILYSIN"/>
    <property type="match status" value="1"/>
</dbReference>
<dbReference type="Gene3D" id="3.30.830.10">
    <property type="entry name" value="Metalloenzyme, LuxS/M16 peptidase-like"/>
    <property type="match status" value="2"/>
</dbReference>
<dbReference type="Proteomes" id="UP000305888">
    <property type="component" value="Chromosome"/>
</dbReference>
<evidence type="ECO:0000256" key="7">
    <source>
        <dbReference type="ARBA" id="ARBA00023049"/>
    </source>
</evidence>
<dbReference type="InterPro" id="IPR050626">
    <property type="entry name" value="Peptidase_M16"/>
</dbReference>
<evidence type="ECO:0000256" key="1">
    <source>
        <dbReference type="ARBA" id="ARBA00001947"/>
    </source>
</evidence>
<evidence type="ECO:0000313" key="13">
    <source>
        <dbReference type="Proteomes" id="UP000305888"/>
    </source>
</evidence>
<feature type="domain" description="Peptidase M16 C-terminal" evidence="11">
    <location>
        <begin position="177"/>
        <end position="360"/>
    </location>
</feature>
<evidence type="ECO:0000256" key="6">
    <source>
        <dbReference type="ARBA" id="ARBA00022833"/>
    </source>
</evidence>
<evidence type="ECO:0000256" key="5">
    <source>
        <dbReference type="ARBA" id="ARBA00022801"/>
    </source>
</evidence>
<dbReference type="PANTHER" id="PTHR43690:SF17">
    <property type="entry name" value="PROTEIN YHJJ"/>
    <property type="match status" value="1"/>
</dbReference>
<keyword evidence="4" id="KW-0479">Metal-binding</keyword>
<feature type="domain" description="Peptidase M16 N-terminal" evidence="10">
    <location>
        <begin position="25"/>
        <end position="168"/>
    </location>
</feature>
<dbReference type="Pfam" id="PF00675">
    <property type="entry name" value="Peptidase_M16"/>
    <property type="match status" value="1"/>
</dbReference>
<gene>
    <name evidence="12" type="ORF">FDP22_08370</name>
</gene>
<dbReference type="PROSITE" id="PS00143">
    <property type="entry name" value="INSULINASE"/>
    <property type="match status" value="1"/>
</dbReference>
<feature type="compositionally biased region" description="Low complexity" evidence="9">
    <location>
        <begin position="434"/>
        <end position="455"/>
    </location>
</feature>
<dbReference type="SUPFAM" id="SSF63411">
    <property type="entry name" value="LuxS/MPP-like metallohydrolase"/>
    <property type="match status" value="2"/>
</dbReference>
<keyword evidence="6" id="KW-0862">Zinc</keyword>
<feature type="region of interest" description="Disordered" evidence="9">
    <location>
        <begin position="429"/>
        <end position="455"/>
    </location>
</feature>
<keyword evidence="13" id="KW-1185">Reference proteome</keyword>
<dbReference type="KEGG" id="ppru:FDP22_08370"/>
<dbReference type="InterPro" id="IPR011249">
    <property type="entry name" value="Metalloenz_LuxS/M16"/>
</dbReference>
<evidence type="ECO:0000256" key="2">
    <source>
        <dbReference type="ARBA" id="ARBA00007261"/>
    </source>
</evidence>
<name>A0A5B8FIZ2_9RHOB</name>
<keyword evidence="3" id="KW-0645">Protease</keyword>
<dbReference type="AlphaFoldDB" id="A0A5B8FIZ2"/>
<evidence type="ECO:0000256" key="4">
    <source>
        <dbReference type="ARBA" id="ARBA00022723"/>
    </source>
</evidence>
<reference evidence="12 13" key="1">
    <citation type="submission" date="2019-06" db="EMBL/GenBank/DDBJ databases">
        <title>Genome sequence of Rhodobacteraceae bacterium D4M1.</title>
        <authorList>
            <person name="Cao J."/>
        </authorList>
    </citation>
    <scope>NUCLEOTIDE SEQUENCE [LARGE SCALE GENOMIC DNA]</scope>
    <source>
        <strain evidence="12 13">D4M1</strain>
    </source>
</reference>
<dbReference type="GO" id="GO:0004222">
    <property type="term" value="F:metalloendopeptidase activity"/>
    <property type="evidence" value="ECO:0007669"/>
    <property type="project" value="InterPro"/>
</dbReference>
<evidence type="ECO:0000256" key="8">
    <source>
        <dbReference type="RuleBase" id="RU004447"/>
    </source>
</evidence>
<dbReference type="InterPro" id="IPR007863">
    <property type="entry name" value="Peptidase_M16_C"/>
</dbReference>
<dbReference type="OrthoDB" id="9811314at2"/>
<organism evidence="12 13">
    <name type="scientific">Paroceanicella profunda</name>
    <dbReference type="NCBI Taxonomy" id="2579971"/>
    <lineage>
        <taxon>Bacteria</taxon>
        <taxon>Pseudomonadati</taxon>
        <taxon>Pseudomonadota</taxon>
        <taxon>Alphaproteobacteria</taxon>
        <taxon>Rhodobacterales</taxon>
        <taxon>Paracoccaceae</taxon>
        <taxon>Paroceanicella</taxon>
    </lineage>
</organism>
<evidence type="ECO:0000313" key="12">
    <source>
        <dbReference type="EMBL" id="QDL93648.1"/>
    </source>
</evidence>
<feature type="region of interest" description="Disordered" evidence="9">
    <location>
        <begin position="219"/>
        <end position="243"/>
    </location>
</feature>